<gene>
    <name evidence="1" type="primary">yqeB</name>
    <name evidence="1" type="ORF">P4S50_09375</name>
</gene>
<organism evidence="1 2">
    <name type="scientific">Tepidibacter hydrothermalis</name>
    <dbReference type="NCBI Taxonomy" id="3036126"/>
    <lineage>
        <taxon>Bacteria</taxon>
        <taxon>Bacillati</taxon>
        <taxon>Bacillota</taxon>
        <taxon>Clostridia</taxon>
        <taxon>Peptostreptococcales</taxon>
        <taxon>Peptostreptococcaceae</taxon>
        <taxon>Tepidibacter</taxon>
    </lineage>
</organism>
<accession>A0ABY8EH54</accession>
<proteinExistence type="predicted"/>
<dbReference type="Proteomes" id="UP001222800">
    <property type="component" value="Chromosome"/>
</dbReference>
<sequence>MNDVVIIRSGGDIASGIAHRLYKCGFKVIIIEIEKPLVIRRSISFADSISKGKKEVEGVVAKHIKRYDEIDGIWKNKEIPVIIDEGCTILNYIKPLAVVDAILAKKNIGTHIDMAPITIGVGPGFEAGVDVNLVVETNRGQTLGQVIHSGKAQENTGIPGNIIGYTTERVIKSPCDGVLTIKEDIGNMVYKGDVVCYVGDEPVKTVISGVVRGMISDNSNVFKGLKIADVDPRGKTEYCDIISDKARAVAGGVVEAIMYMKNRVLGDEL</sequence>
<dbReference type="RefSeq" id="WP_277734603.1">
    <property type="nucleotide sequence ID" value="NZ_CP120733.1"/>
</dbReference>
<dbReference type="EMBL" id="CP120733">
    <property type="protein sequence ID" value="WFD12278.1"/>
    <property type="molecule type" value="Genomic_DNA"/>
</dbReference>
<reference evidence="1 2" key="1">
    <citation type="submission" date="2023-03" db="EMBL/GenBank/DDBJ databases">
        <title>Complete genome sequence of Tepidibacter sp. SWIR-1, isolated from a deep-sea hydrothermal vent.</title>
        <authorList>
            <person name="Li X."/>
        </authorList>
    </citation>
    <scope>NUCLEOTIDE SEQUENCE [LARGE SCALE GENOMIC DNA]</scope>
    <source>
        <strain evidence="1 2">SWIR-1</strain>
    </source>
</reference>
<dbReference type="InterPro" id="IPR017695">
    <property type="entry name" value="Se-dep_Mo_hydrolase_YqeB"/>
</dbReference>
<evidence type="ECO:0000313" key="1">
    <source>
        <dbReference type="EMBL" id="WFD12278.1"/>
    </source>
</evidence>
<keyword evidence="2" id="KW-1185">Reference proteome</keyword>
<protein>
    <submittedName>
        <fullName evidence="1">Selenium-dependent molybdenum cofactor biosynthesis protein YqeB</fullName>
    </submittedName>
</protein>
<dbReference type="NCBIfam" id="TIGR03309">
    <property type="entry name" value="matur_yqeB"/>
    <property type="match status" value="1"/>
</dbReference>
<name>A0ABY8EH54_9FIRM</name>
<evidence type="ECO:0000313" key="2">
    <source>
        <dbReference type="Proteomes" id="UP001222800"/>
    </source>
</evidence>